<accession>A0ABR1D7L0</accession>
<evidence type="ECO:0008006" key="3">
    <source>
        <dbReference type="Google" id="ProtNLM"/>
    </source>
</evidence>
<comment type="caution">
    <text evidence="1">The sequence shown here is derived from an EMBL/GenBank/DDBJ whole genome shotgun (WGS) entry which is preliminary data.</text>
</comment>
<dbReference type="Proteomes" id="UP001303046">
    <property type="component" value="Unassembled WGS sequence"/>
</dbReference>
<evidence type="ECO:0000313" key="1">
    <source>
        <dbReference type="EMBL" id="KAK6746247.1"/>
    </source>
</evidence>
<dbReference type="EMBL" id="JAVFWL010000003">
    <property type="protein sequence ID" value="KAK6746247.1"/>
    <property type="molecule type" value="Genomic_DNA"/>
</dbReference>
<gene>
    <name evidence="1" type="primary">Necator_chrIII.g13157</name>
    <name evidence="1" type="ORF">RB195_012390</name>
</gene>
<sequence>MTLNEVTPCTREGLMKSHKPPLVKKGFRFVSRRKDNRKRRQSMRPAEFIKGSDMHDAVYTQIKSNVILEN</sequence>
<protein>
    <recommendedName>
        <fullName evidence="3">Tantalus-like domain-containing protein</fullName>
    </recommendedName>
</protein>
<name>A0ABR1D7L0_NECAM</name>
<keyword evidence="2" id="KW-1185">Reference proteome</keyword>
<reference evidence="1 2" key="1">
    <citation type="submission" date="2023-08" db="EMBL/GenBank/DDBJ databases">
        <title>A Necator americanus chromosomal reference genome.</title>
        <authorList>
            <person name="Ilik V."/>
            <person name="Petrzelkova K.J."/>
            <person name="Pardy F."/>
            <person name="Fuh T."/>
            <person name="Niatou-Singa F.S."/>
            <person name="Gouil Q."/>
            <person name="Baker L."/>
            <person name="Ritchie M.E."/>
            <person name="Jex A.R."/>
            <person name="Gazzola D."/>
            <person name="Li H."/>
            <person name="Toshio Fujiwara R."/>
            <person name="Zhan B."/>
            <person name="Aroian R.V."/>
            <person name="Pafco B."/>
            <person name="Schwarz E.M."/>
        </authorList>
    </citation>
    <scope>NUCLEOTIDE SEQUENCE [LARGE SCALE GENOMIC DNA]</scope>
    <source>
        <strain evidence="1 2">Aroian</strain>
        <tissue evidence="1">Whole animal</tissue>
    </source>
</reference>
<evidence type="ECO:0000313" key="2">
    <source>
        <dbReference type="Proteomes" id="UP001303046"/>
    </source>
</evidence>
<organism evidence="1 2">
    <name type="scientific">Necator americanus</name>
    <name type="common">Human hookworm</name>
    <dbReference type="NCBI Taxonomy" id="51031"/>
    <lineage>
        <taxon>Eukaryota</taxon>
        <taxon>Metazoa</taxon>
        <taxon>Ecdysozoa</taxon>
        <taxon>Nematoda</taxon>
        <taxon>Chromadorea</taxon>
        <taxon>Rhabditida</taxon>
        <taxon>Rhabditina</taxon>
        <taxon>Rhabditomorpha</taxon>
        <taxon>Strongyloidea</taxon>
        <taxon>Ancylostomatidae</taxon>
        <taxon>Bunostominae</taxon>
        <taxon>Necator</taxon>
    </lineage>
</organism>
<proteinExistence type="predicted"/>